<keyword evidence="2" id="KW-1185">Reference proteome</keyword>
<dbReference type="Proteomes" id="UP001148662">
    <property type="component" value="Unassembled WGS sequence"/>
</dbReference>
<accession>A0ACC1SE78</accession>
<sequence length="421" mass="47351">MYALNSTSKLSQSPAQRQSRPVTAGTSISEVGMHSVRHVKSNLHFVWDSLTVFRHIRDSDSAFHYNRDLNGIEKTWKHAMTKSIMRLAHPEDCSLTVVDQLSIAALSRAAVHKMMDLTNISVRDVRTHPAGELVQSIRETLARWNLQVEAPEKLEQYILFSAQMAKTVYGYLKTDVQLQIALYTFLAFRIDDLVLDNGAAEEFATRLCAGKPQLDPLLDCLAEVLEHMVDCYLPYAAQAIIVSTIQALNFTAFDKDTESMVLHGSAISFPQYRRMANGAGEAYAFFAWDKFTFPDVRSFVQAVPDVSRWFCYVNDVFSFYKEELAGERNNYVHDLSTVTGKDISTVLFDVVEDVASTTQRARAVLKGHALDAMEKFMQGYTYFFFIAPRYKVNHYLDVESFIAVPNARAPTSGGGSSSSHL</sequence>
<evidence type="ECO:0000313" key="1">
    <source>
        <dbReference type="EMBL" id="KAJ3537796.1"/>
    </source>
</evidence>
<name>A0ACC1SE78_9APHY</name>
<protein>
    <submittedName>
        <fullName evidence="1">Uncharacterized protein</fullName>
    </submittedName>
</protein>
<organism evidence="1 2">
    <name type="scientific">Phlebia brevispora</name>
    <dbReference type="NCBI Taxonomy" id="194682"/>
    <lineage>
        <taxon>Eukaryota</taxon>
        <taxon>Fungi</taxon>
        <taxon>Dikarya</taxon>
        <taxon>Basidiomycota</taxon>
        <taxon>Agaricomycotina</taxon>
        <taxon>Agaricomycetes</taxon>
        <taxon>Polyporales</taxon>
        <taxon>Meruliaceae</taxon>
        <taxon>Phlebia</taxon>
    </lineage>
</organism>
<gene>
    <name evidence="1" type="ORF">NM688_g6623</name>
</gene>
<evidence type="ECO:0000313" key="2">
    <source>
        <dbReference type="Proteomes" id="UP001148662"/>
    </source>
</evidence>
<dbReference type="EMBL" id="JANHOG010001396">
    <property type="protein sequence ID" value="KAJ3537796.1"/>
    <property type="molecule type" value="Genomic_DNA"/>
</dbReference>
<reference evidence="1" key="1">
    <citation type="submission" date="2022-07" db="EMBL/GenBank/DDBJ databases">
        <title>Genome Sequence of Phlebia brevispora.</title>
        <authorList>
            <person name="Buettner E."/>
        </authorList>
    </citation>
    <scope>NUCLEOTIDE SEQUENCE</scope>
    <source>
        <strain evidence="1">MPL23</strain>
    </source>
</reference>
<proteinExistence type="predicted"/>
<comment type="caution">
    <text evidence="1">The sequence shown here is derived from an EMBL/GenBank/DDBJ whole genome shotgun (WGS) entry which is preliminary data.</text>
</comment>